<feature type="compositionally biased region" description="Low complexity" evidence="1">
    <location>
        <begin position="1"/>
        <end position="17"/>
    </location>
</feature>
<dbReference type="OrthoDB" id="6051589at2"/>
<evidence type="ECO:0000313" key="2">
    <source>
        <dbReference type="EMBL" id="OWQ49614.1"/>
    </source>
</evidence>
<name>A0A246HIJ1_STEMA</name>
<organism evidence="2 3">
    <name type="scientific">Stenotrophomonas maltophilia</name>
    <name type="common">Pseudomonas maltophilia</name>
    <name type="synonym">Xanthomonas maltophilia</name>
    <dbReference type="NCBI Taxonomy" id="40324"/>
    <lineage>
        <taxon>Bacteria</taxon>
        <taxon>Pseudomonadati</taxon>
        <taxon>Pseudomonadota</taxon>
        <taxon>Gammaproteobacteria</taxon>
        <taxon>Lysobacterales</taxon>
        <taxon>Lysobacteraceae</taxon>
        <taxon>Stenotrophomonas</taxon>
        <taxon>Stenotrophomonas maltophilia group</taxon>
    </lineage>
</organism>
<dbReference type="EMBL" id="NIVS01000058">
    <property type="protein sequence ID" value="OWQ49614.1"/>
    <property type="molecule type" value="Genomic_DNA"/>
</dbReference>
<reference evidence="2 3" key="1">
    <citation type="submission" date="2017-06" db="EMBL/GenBank/DDBJ databases">
        <authorList>
            <person name="Kim H.J."/>
            <person name="Triplett B.A."/>
        </authorList>
    </citation>
    <scope>NUCLEOTIDE SEQUENCE [LARGE SCALE GENOMIC DNA]</scope>
    <source>
        <strain evidence="2 3">13146</strain>
    </source>
</reference>
<sequence length="98" mass="10545">MTLSPSPIVASSPPAASETGRRIRALATVLREAPEADAEMLLAGLARMLDAHMGRGHDDVVSNRRIRDQLDNIELLMALEIERAGVRHTPIPAVSRAA</sequence>
<comment type="caution">
    <text evidence="2">The sequence shown here is derived from an EMBL/GenBank/DDBJ whole genome shotgun (WGS) entry which is preliminary data.</text>
</comment>
<feature type="region of interest" description="Disordered" evidence="1">
    <location>
        <begin position="1"/>
        <end position="20"/>
    </location>
</feature>
<evidence type="ECO:0000313" key="3">
    <source>
        <dbReference type="Proteomes" id="UP000198157"/>
    </source>
</evidence>
<accession>A0A246HIJ1</accession>
<dbReference type="AlphaFoldDB" id="A0A246HIJ1"/>
<evidence type="ECO:0000256" key="1">
    <source>
        <dbReference type="SAM" id="MobiDB-lite"/>
    </source>
</evidence>
<protein>
    <submittedName>
        <fullName evidence="2">Uncharacterized protein</fullName>
    </submittedName>
</protein>
<proteinExistence type="predicted"/>
<gene>
    <name evidence="2" type="ORF">CEE60_19555</name>
</gene>
<dbReference type="Proteomes" id="UP000198157">
    <property type="component" value="Unassembled WGS sequence"/>
</dbReference>